<dbReference type="GO" id="GO:0005975">
    <property type="term" value="P:carbohydrate metabolic process"/>
    <property type="evidence" value="ECO:0007669"/>
    <property type="project" value="UniProtKB-ARBA"/>
</dbReference>
<evidence type="ECO:0000259" key="4">
    <source>
        <dbReference type="Pfam" id="PF12971"/>
    </source>
</evidence>
<feature type="chain" id="PRO_5035193100" evidence="2">
    <location>
        <begin position="30"/>
        <end position="752"/>
    </location>
</feature>
<reference evidence="7" key="1">
    <citation type="journal article" date="2021" name="Int. J. Syst. Evol. Microbiol.">
        <title>Actinocatenispora comari sp. nov., an endophytic actinomycete isolated from aerial parts of Comarum salesowianum.</title>
        <authorList>
            <person name="Oyunbileg N."/>
            <person name="Iizaka Y."/>
            <person name="Hamada M."/>
            <person name="Davaapurev B.O."/>
            <person name="Fukumoto A."/>
            <person name="Tsetseg B."/>
            <person name="Kato F."/>
            <person name="Tamura T."/>
            <person name="Batkhuu J."/>
            <person name="Anzai Y."/>
        </authorList>
    </citation>
    <scope>NUCLEOTIDE SEQUENCE [LARGE SCALE GENOMIC DNA]</scope>
    <source>
        <strain evidence="7">NUM-2625</strain>
    </source>
</reference>
<keyword evidence="2" id="KW-0732">Signal</keyword>
<sequence length="752" mass="80829">MVRRRSVLAAAAGAGVAAGLAATPAAADAAPSFAAADAALRRLLGDRYADQIDLRRLAGGTDPHRLAGGTDQHRLAGGVDRYRVDGVDGRLVVAATSGATALAGVQRYLGTLAAGVWWTADNLALPRRLPAPVGAIEATAAVPHRFAGNDTYEGYTDPDAGFPAWRRDLDVLAAHGFNEVLVGLGTDAVYLETLQAFGYSAAELLDWIPGPAHQPWWLLQNMSGFGGPMSEGLVRRRAALAGQVLDHVRSLGMTPVLPGYFGTVPPDFAARNPAARVVPQGRWCGFDRPGWLDPRGEVFADVAAVFYANQARRFGASSMYKMDLLHEGGSAGDVPVGAASAAVERALRRAHPGATWVILGWQRNPLPATLAAVDRSRMLIVDGLAERSAAVDRETDWSNTPYAFGTIYNYGGKSTLGGAAATWVDKYHRWQAKPNGALAGIALMPEANRTSDANLDLFGALGWHTGRIELPAYYADYARRRYGAADTHAAAAWAALRDTAYAIGGDSAEPQDGLFGAQPSLTATSGAAWSPSTVQYDPAAFDAALPALLRVAPRLRTGAAYRADLVDVARQTIDNHGRALLPQLHQAYTDADLVVFDQLAAAWLALLDLLGDLVSTRPELLLGPRLASARAAGGDQAEADRLEFDQRSLLTVWGDRTASVDGGLRDYANREWDGLVRDVYRPRWARYLAAVRTAIVTDTPIAEHDWFADADRWARRHDRYRQRPVGDEYRLALRTHQALTGPRQIHVQLRAG</sequence>
<gene>
    <name evidence="6" type="ORF">NUM_10300</name>
</gene>
<evidence type="ECO:0000313" key="7">
    <source>
        <dbReference type="Proteomes" id="UP000614996"/>
    </source>
</evidence>
<dbReference type="AlphaFoldDB" id="A0A8J4EIZ6"/>
<dbReference type="PROSITE" id="PS51318">
    <property type="entry name" value="TAT"/>
    <property type="match status" value="1"/>
</dbReference>
<organism evidence="6 7">
    <name type="scientific">Actinocatenispora comari</name>
    <dbReference type="NCBI Taxonomy" id="2807577"/>
    <lineage>
        <taxon>Bacteria</taxon>
        <taxon>Bacillati</taxon>
        <taxon>Actinomycetota</taxon>
        <taxon>Actinomycetes</taxon>
        <taxon>Micromonosporales</taxon>
        <taxon>Micromonosporaceae</taxon>
        <taxon>Actinocatenispora</taxon>
    </lineage>
</organism>
<feature type="domain" description="Alpha-N-acetylglucosaminidase tim-barrel" evidence="3">
    <location>
        <begin position="145"/>
        <end position="464"/>
    </location>
</feature>
<feature type="domain" description="Alpha-N-acetylglucosaminidase N-terminal" evidence="4">
    <location>
        <begin position="34"/>
        <end position="131"/>
    </location>
</feature>
<evidence type="ECO:0000256" key="2">
    <source>
        <dbReference type="SAM" id="SignalP"/>
    </source>
</evidence>
<dbReference type="Pfam" id="PF05089">
    <property type="entry name" value="NAGLU"/>
    <property type="match status" value="1"/>
</dbReference>
<evidence type="ECO:0000313" key="6">
    <source>
        <dbReference type="EMBL" id="GIL25776.1"/>
    </source>
</evidence>
<evidence type="ECO:0000256" key="1">
    <source>
        <dbReference type="ARBA" id="ARBA00022801"/>
    </source>
</evidence>
<dbReference type="InterPro" id="IPR006311">
    <property type="entry name" value="TAT_signal"/>
</dbReference>
<keyword evidence="1" id="KW-0378">Hydrolase</keyword>
<dbReference type="InterPro" id="IPR024240">
    <property type="entry name" value="NAGLU_N"/>
</dbReference>
<feature type="signal peptide" evidence="2">
    <location>
        <begin position="1"/>
        <end position="29"/>
    </location>
</feature>
<dbReference type="InterPro" id="IPR029018">
    <property type="entry name" value="Hex-like_dom2"/>
</dbReference>
<evidence type="ECO:0000259" key="5">
    <source>
        <dbReference type="Pfam" id="PF12972"/>
    </source>
</evidence>
<keyword evidence="7" id="KW-1185">Reference proteome</keyword>
<dbReference type="Gene3D" id="3.20.20.80">
    <property type="entry name" value="Glycosidases"/>
    <property type="match status" value="1"/>
</dbReference>
<dbReference type="PANTHER" id="PTHR12872:SF1">
    <property type="entry name" value="ALPHA-N-ACETYLGLUCOSAMINIDASE"/>
    <property type="match status" value="1"/>
</dbReference>
<feature type="domain" description="Alpha-N-acetylglucosaminidase C-terminal" evidence="5">
    <location>
        <begin position="473"/>
        <end position="735"/>
    </location>
</feature>
<accession>A0A8J4EIZ6</accession>
<proteinExistence type="predicted"/>
<dbReference type="RefSeq" id="WP_207123373.1">
    <property type="nucleotide sequence ID" value="NZ_BOPO01000009.1"/>
</dbReference>
<dbReference type="Gene3D" id="3.30.379.10">
    <property type="entry name" value="Chitobiase/beta-hexosaminidase domain 2-like"/>
    <property type="match status" value="1"/>
</dbReference>
<dbReference type="GO" id="GO:0016787">
    <property type="term" value="F:hydrolase activity"/>
    <property type="evidence" value="ECO:0007669"/>
    <property type="project" value="UniProtKB-KW"/>
</dbReference>
<dbReference type="PANTHER" id="PTHR12872">
    <property type="entry name" value="ALPHA-N-ACETYLGLUCOSAMINIDASE"/>
    <property type="match status" value="1"/>
</dbReference>
<dbReference type="Gene3D" id="1.20.120.670">
    <property type="entry name" value="N-acetyl-b-d-glucoasminidase"/>
    <property type="match status" value="1"/>
</dbReference>
<dbReference type="Pfam" id="PF12972">
    <property type="entry name" value="NAGLU_C"/>
    <property type="match status" value="1"/>
</dbReference>
<protein>
    <submittedName>
        <fullName evidence="6">Alpha-N-acetylglucosaminidase</fullName>
    </submittedName>
</protein>
<dbReference type="EMBL" id="BOPO01000009">
    <property type="protein sequence ID" value="GIL25776.1"/>
    <property type="molecule type" value="Genomic_DNA"/>
</dbReference>
<dbReference type="Pfam" id="PF12971">
    <property type="entry name" value="NAGLU_N"/>
    <property type="match status" value="1"/>
</dbReference>
<evidence type="ECO:0000259" key="3">
    <source>
        <dbReference type="Pfam" id="PF05089"/>
    </source>
</evidence>
<comment type="caution">
    <text evidence="6">The sequence shown here is derived from an EMBL/GenBank/DDBJ whole genome shotgun (WGS) entry which is preliminary data.</text>
</comment>
<dbReference type="InterPro" id="IPR007781">
    <property type="entry name" value="NAGLU"/>
</dbReference>
<name>A0A8J4EIZ6_9ACTN</name>
<dbReference type="Proteomes" id="UP000614996">
    <property type="component" value="Unassembled WGS sequence"/>
</dbReference>
<dbReference type="InterPro" id="IPR024732">
    <property type="entry name" value="NAGLU_C"/>
</dbReference>
<dbReference type="InterPro" id="IPR024733">
    <property type="entry name" value="NAGLU_tim-barrel"/>
</dbReference>